<dbReference type="PANTHER" id="PTHR48050">
    <property type="entry name" value="STEROL 3-BETA-GLUCOSYLTRANSFERASE"/>
    <property type="match status" value="1"/>
</dbReference>
<proteinExistence type="inferred from homology"/>
<dbReference type="PANTHER" id="PTHR48050:SF13">
    <property type="entry name" value="STEROL 3-BETA-GLUCOSYLTRANSFERASE UGT80A2"/>
    <property type="match status" value="1"/>
</dbReference>
<evidence type="ECO:0000256" key="2">
    <source>
        <dbReference type="ARBA" id="ARBA00022679"/>
    </source>
</evidence>
<dbReference type="InterPro" id="IPR050426">
    <property type="entry name" value="Glycosyltransferase_28"/>
</dbReference>
<dbReference type="GO" id="GO:0016758">
    <property type="term" value="F:hexosyltransferase activity"/>
    <property type="evidence" value="ECO:0007669"/>
    <property type="project" value="InterPro"/>
</dbReference>
<reference evidence="3 4" key="1">
    <citation type="submission" date="2020-07" db="EMBL/GenBank/DDBJ databases">
        <title>Sequencing the genomes of 1000 actinobacteria strains.</title>
        <authorList>
            <person name="Klenk H.-P."/>
        </authorList>
    </citation>
    <scope>NUCLEOTIDE SEQUENCE [LARGE SCALE GENOMIC DNA]</scope>
    <source>
        <strain evidence="3 4">DSM 45975</strain>
    </source>
</reference>
<dbReference type="Pfam" id="PF00201">
    <property type="entry name" value="UDPGT"/>
    <property type="match status" value="1"/>
</dbReference>
<comment type="caution">
    <text evidence="3">The sequence shown here is derived from an EMBL/GenBank/DDBJ whole genome shotgun (WGS) entry which is preliminary data.</text>
</comment>
<dbReference type="Proteomes" id="UP000569329">
    <property type="component" value="Unassembled WGS sequence"/>
</dbReference>
<dbReference type="Gene3D" id="3.40.50.2000">
    <property type="entry name" value="Glycogen Phosphorylase B"/>
    <property type="match status" value="2"/>
</dbReference>
<dbReference type="FunFam" id="3.40.50.2000:FF:000072">
    <property type="entry name" value="Glycosyl transferase"/>
    <property type="match status" value="1"/>
</dbReference>
<gene>
    <name evidence="3" type="ORF">FHX42_002060</name>
</gene>
<comment type="similarity">
    <text evidence="1">Belongs to the UDP-glycosyltransferase family.</text>
</comment>
<sequence length="394" mass="43158">MPKHFAFVAPPAHGHVNPSLPLVEELVARGHRVTYATGEGLISKVEAAGAEGLGLSTQLPSQPPGPGVEFTPELLAGMMRYFVDDARESFPKLVSHFEQDRPDAVCYDMMTFTGRMLADKLDVPEVTLVPNFAANEQFSLHETFIPDSFDHEHPALLETGAELERFAAEYGVAKPQPMFQTVPAPLNLVFIPEQFQLEAETFDERFRFLGPSLGRRAHAESWQPADAEAPLLFISLGTVFHNRPDFYRVCLRAFADSPWQVAMAIGDHIDVAELGETPPNFEVRARFPQPAVLEHATAFLSHTGMNSTMEALYYGVPLAAYPQMPEQEANAHRVVELGLGHRLDDEVTAEELRKAVDDLAADQHVRTNVTAMSTTLHGSGGAAAGADALEAHLS</sequence>
<protein>
    <submittedName>
        <fullName evidence="3">MGT family glycosyltransferase</fullName>
    </submittedName>
</protein>
<dbReference type="InterPro" id="IPR002213">
    <property type="entry name" value="UDP_glucos_trans"/>
</dbReference>
<keyword evidence="4" id="KW-1185">Reference proteome</keyword>
<dbReference type="EMBL" id="JACGWZ010000002">
    <property type="protein sequence ID" value="MBA8824713.1"/>
    <property type="molecule type" value="Genomic_DNA"/>
</dbReference>
<dbReference type="NCBIfam" id="TIGR01426">
    <property type="entry name" value="MGT"/>
    <property type="match status" value="1"/>
</dbReference>
<accession>A0A839DUJ1</accession>
<keyword evidence="2 3" id="KW-0808">Transferase</keyword>
<organism evidence="3 4">
    <name type="scientific">Halosaccharopolyspora lacisalsi</name>
    <dbReference type="NCBI Taxonomy" id="1000566"/>
    <lineage>
        <taxon>Bacteria</taxon>
        <taxon>Bacillati</taxon>
        <taxon>Actinomycetota</taxon>
        <taxon>Actinomycetes</taxon>
        <taxon>Pseudonocardiales</taxon>
        <taxon>Pseudonocardiaceae</taxon>
        <taxon>Halosaccharopolyspora</taxon>
    </lineage>
</organism>
<dbReference type="SUPFAM" id="SSF53756">
    <property type="entry name" value="UDP-Glycosyltransferase/glycogen phosphorylase"/>
    <property type="match status" value="1"/>
</dbReference>
<evidence type="ECO:0000313" key="3">
    <source>
        <dbReference type="EMBL" id="MBA8824713.1"/>
    </source>
</evidence>
<evidence type="ECO:0000313" key="4">
    <source>
        <dbReference type="Proteomes" id="UP000569329"/>
    </source>
</evidence>
<name>A0A839DUJ1_9PSEU</name>
<dbReference type="RefSeq" id="WP_182543942.1">
    <property type="nucleotide sequence ID" value="NZ_JACGWZ010000002.1"/>
</dbReference>
<dbReference type="InterPro" id="IPR006326">
    <property type="entry name" value="UDPGT_MGT-like"/>
</dbReference>
<evidence type="ECO:0000256" key="1">
    <source>
        <dbReference type="ARBA" id="ARBA00009995"/>
    </source>
</evidence>
<dbReference type="GO" id="GO:0017000">
    <property type="term" value="P:antibiotic biosynthetic process"/>
    <property type="evidence" value="ECO:0007669"/>
    <property type="project" value="UniProtKB-ARBA"/>
</dbReference>
<dbReference type="GO" id="GO:0008194">
    <property type="term" value="F:UDP-glycosyltransferase activity"/>
    <property type="evidence" value="ECO:0007669"/>
    <property type="project" value="InterPro"/>
</dbReference>
<dbReference type="CDD" id="cd03784">
    <property type="entry name" value="GT1_Gtf-like"/>
    <property type="match status" value="1"/>
</dbReference>
<dbReference type="AlphaFoldDB" id="A0A839DUJ1"/>